<dbReference type="CDD" id="cd07771">
    <property type="entry name" value="ASKHA_NBD_FGGY_RhaB-like"/>
    <property type="match status" value="1"/>
</dbReference>
<evidence type="ECO:0000259" key="7">
    <source>
        <dbReference type="Pfam" id="PF00370"/>
    </source>
</evidence>
<dbReference type="Proteomes" id="UP000632659">
    <property type="component" value="Unassembled WGS sequence"/>
</dbReference>
<protein>
    <submittedName>
        <fullName evidence="9">Rhamnulokinase</fullName>
    </submittedName>
</protein>
<dbReference type="Pfam" id="PF02782">
    <property type="entry name" value="FGGY_C"/>
    <property type="match status" value="1"/>
</dbReference>
<evidence type="ECO:0000256" key="6">
    <source>
        <dbReference type="ARBA" id="ARBA00023308"/>
    </source>
</evidence>
<gene>
    <name evidence="9" type="ORF">H8702_00495</name>
</gene>
<evidence type="ECO:0000259" key="8">
    <source>
        <dbReference type="Pfam" id="PF02782"/>
    </source>
</evidence>
<dbReference type="Gene3D" id="3.30.420.40">
    <property type="match status" value="2"/>
</dbReference>
<dbReference type="InterPro" id="IPR013449">
    <property type="entry name" value="Rhamnulokinase"/>
</dbReference>
<dbReference type="GO" id="GO:0005524">
    <property type="term" value="F:ATP binding"/>
    <property type="evidence" value="ECO:0007669"/>
    <property type="project" value="UniProtKB-KW"/>
</dbReference>
<dbReference type="RefSeq" id="WP_093988077.1">
    <property type="nucleotide sequence ID" value="NZ_FYDD01000003.1"/>
</dbReference>
<keyword evidence="6" id="KW-0684">Rhamnose metabolism</keyword>
<comment type="caution">
    <text evidence="9">The sequence shown here is derived from an EMBL/GenBank/DDBJ whole genome shotgun (WGS) entry which is preliminary data.</text>
</comment>
<reference evidence="9" key="1">
    <citation type="submission" date="2020-08" db="EMBL/GenBank/DDBJ databases">
        <title>Genome public.</title>
        <authorList>
            <person name="Liu C."/>
            <person name="Sun Q."/>
        </authorList>
    </citation>
    <scope>NUCLEOTIDE SEQUENCE</scope>
    <source>
        <strain evidence="9">NSJ-15</strain>
    </source>
</reference>
<evidence type="ECO:0000313" key="10">
    <source>
        <dbReference type="Proteomes" id="UP000632659"/>
    </source>
</evidence>
<evidence type="ECO:0000256" key="3">
    <source>
        <dbReference type="ARBA" id="ARBA00022741"/>
    </source>
</evidence>
<keyword evidence="4" id="KW-0418">Kinase</keyword>
<comment type="similarity">
    <text evidence="1">Belongs to the FGGY kinase family.</text>
</comment>
<proteinExistence type="inferred from homology"/>
<dbReference type="AlphaFoldDB" id="A0A8J6TT91"/>
<evidence type="ECO:0000256" key="4">
    <source>
        <dbReference type="ARBA" id="ARBA00022777"/>
    </source>
</evidence>
<dbReference type="PANTHER" id="PTHR43095">
    <property type="entry name" value="SUGAR KINASE"/>
    <property type="match status" value="1"/>
</dbReference>
<dbReference type="PANTHER" id="PTHR43095:SF5">
    <property type="entry name" value="XYLULOSE KINASE"/>
    <property type="match status" value="1"/>
</dbReference>
<evidence type="ECO:0000256" key="2">
    <source>
        <dbReference type="ARBA" id="ARBA00022679"/>
    </source>
</evidence>
<keyword evidence="5" id="KW-0067">ATP-binding</keyword>
<dbReference type="EMBL" id="JACRTL010000001">
    <property type="protein sequence ID" value="MBC8609598.1"/>
    <property type="molecule type" value="Genomic_DNA"/>
</dbReference>
<keyword evidence="3" id="KW-0547">Nucleotide-binding</keyword>
<accession>A0A8J6TT91</accession>
<name>A0A8J6TT91_9FIRM</name>
<evidence type="ECO:0000256" key="1">
    <source>
        <dbReference type="ARBA" id="ARBA00009156"/>
    </source>
</evidence>
<dbReference type="InterPro" id="IPR050406">
    <property type="entry name" value="FGGY_Carb_Kinase"/>
</dbReference>
<keyword evidence="2" id="KW-0808">Transferase</keyword>
<feature type="domain" description="Carbohydrate kinase FGGY N-terminal" evidence="7">
    <location>
        <begin position="5"/>
        <end position="244"/>
    </location>
</feature>
<dbReference type="GO" id="GO:0008993">
    <property type="term" value="F:rhamnulokinase activity"/>
    <property type="evidence" value="ECO:0007669"/>
    <property type="project" value="InterPro"/>
</dbReference>
<keyword evidence="10" id="KW-1185">Reference proteome</keyword>
<dbReference type="InterPro" id="IPR043129">
    <property type="entry name" value="ATPase_NBD"/>
</dbReference>
<organism evidence="9 10">
    <name type="scientific">Massiliimalia timonensis</name>
    <dbReference type="NCBI Taxonomy" id="1987501"/>
    <lineage>
        <taxon>Bacteria</taxon>
        <taxon>Bacillati</taxon>
        <taxon>Bacillota</taxon>
        <taxon>Clostridia</taxon>
        <taxon>Eubacteriales</taxon>
        <taxon>Oscillospiraceae</taxon>
        <taxon>Massiliimalia</taxon>
    </lineage>
</organism>
<dbReference type="SUPFAM" id="SSF53067">
    <property type="entry name" value="Actin-like ATPase domain"/>
    <property type="match status" value="2"/>
</dbReference>
<dbReference type="OrthoDB" id="9761504at2"/>
<sequence length="492" mass="55318">MAKRVLAFDFGASSGRAMLGTYQDGIISMQEIHRFSNDPVSVRGTLYWDVLRLYHEILTGIQLAVQQGGFDALGIDTWGVDFGLLDNNGNLLSNPVHYRDERTVHAPKQVFEAVSQSEIYQRTGIQFMRINTLYQLQYLKKNDPELLDFASHLLMIPDLFAYFLTGEKRSEETIVSTSNLLSARGHKWDTDLMHRLGLPTDCLAPMIEPGEIYGTISEEICDKTGCGPVPVVAVCCHDTASAVVSVPSTEEDFAYISCGTWSLFGTELSAPIMTKEAEQANFTNEGGFDHTTRFLKNIMGLWVIQESRRQWQREGQTCGYDTLENEALEAEPFRCYIDMDAPEFELPGNLPKRIQEYCRKTGQFIPQTRGEIMRCIYQSLAMKYRYTFETLQRLTGKAFRHIHMIGGGIKDTLLCRMTADSCNTTVVSGPAEATAMGNIAVQLIALGELSSLNEARKTIINSISSTTYRPVQPKEWEEAYQAYLAVTERKDS</sequence>
<evidence type="ECO:0000256" key="5">
    <source>
        <dbReference type="ARBA" id="ARBA00022840"/>
    </source>
</evidence>
<dbReference type="Pfam" id="PF00370">
    <property type="entry name" value="FGGY_N"/>
    <property type="match status" value="1"/>
</dbReference>
<dbReference type="InterPro" id="IPR018485">
    <property type="entry name" value="FGGY_C"/>
</dbReference>
<dbReference type="GO" id="GO:0019301">
    <property type="term" value="P:rhamnose catabolic process"/>
    <property type="evidence" value="ECO:0007669"/>
    <property type="project" value="InterPro"/>
</dbReference>
<dbReference type="InterPro" id="IPR018484">
    <property type="entry name" value="FGGY_N"/>
</dbReference>
<feature type="domain" description="Carbohydrate kinase FGGY C-terminal" evidence="8">
    <location>
        <begin position="254"/>
        <end position="445"/>
    </location>
</feature>
<evidence type="ECO:0000313" key="9">
    <source>
        <dbReference type="EMBL" id="MBC8609598.1"/>
    </source>
</evidence>